<evidence type="ECO:0000313" key="1">
    <source>
        <dbReference type="EMBL" id="GKV11072.1"/>
    </source>
</evidence>
<name>A0AAV5JHS0_9ROSI</name>
<sequence>MKTKSQEPPLEEGHKISLYMTQSTLHHELVVTTAGKSENIKIFRFGKRNDRFNTSRTNGKGAGSRRRRSYWSTIDGKRNFSDIPVRKKEQSLQQWQNPRNLLPLKFKVIVQ</sequence>
<proteinExistence type="predicted"/>
<accession>A0AAV5JHS0</accession>
<dbReference type="EMBL" id="BPVZ01000033">
    <property type="protein sequence ID" value="GKV11072.1"/>
    <property type="molecule type" value="Genomic_DNA"/>
</dbReference>
<organism evidence="1 2">
    <name type="scientific">Rubroshorea leprosula</name>
    <dbReference type="NCBI Taxonomy" id="152421"/>
    <lineage>
        <taxon>Eukaryota</taxon>
        <taxon>Viridiplantae</taxon>
        <taxon>Streptophyta</taxon>
        <taxon>Embryophyta</taxon>
        <taxon>Tracheophyta</taxon>
        <taxon>Spermatophyta</taxon>
        <taxon>Magnoliopsida</taxon>
        <taxon>eudicotyledons</taxon>
        <taxon>Gunneridae</taxon>
        <taxon>Pentapetalae</taxon>
        <taxon>rosids</taxon>
        <taxon>malvids</taxon>
        <taxon>Malvales</taxon>
        <taxon>Dipterocarpaceae</taxon>
        <taxon>Rubroshorea</taxon>
    </lineage>
</organism>
<reference evidence="1 2" key="1">
    <citation type="journal article" date="2021" name="Commun. Biol.">
        <title>The genome of Shorea leprosula (Dipterocarpaceae) highlights the ecological relevance of drought in aseasonal tropical rainforests.</title>
        <authorList>
            <person name="Ng K.K.S."/>
            <person name="Kobayashi M.J."/>
            <person name="Fawcett J.A."/>
            <person name="Hatakeyama M."/>
            <person name="Paape T."/>
            <person name="Ng C.H."/>
            <person name="Ang C.C."/>
            <person name="Tnah L.H."/>
            <person name="Lee C.T."/>
            <person name="Nishiyama T."/>
            <person name="Sese J."/>
            <person name="O'Brien M.J."/>
            <person name="Copetti D."/>
            <person name="Mohd Noor M.I."/>
            <person name="Ong R.C."/>
            <person name="Putra M."/>
            <person name="Sireger I.Z."/>
            <person name="Indrioko S."/>
            <person name="Kosugi Y."/>
            <person name="Izuno A."/>
            <person name="Isagi Y."/>
            <person name="Lee S.L."/>
            <person name="Shimizu K.K."/>
        </authorList>
    </citation>
    <scope>NUCLEOTIDE SEQUENCE [LARGE SCALE GENOMIC DNA]</scope>
    <source>
        <strain evidence="1">214</strain>
    </source>
</reference>
<dbReference type="Proteomes" id="UP001054252">
    <property type="component" value="Unassembled WGS sequence"/>
</dbReference>
<keyword evidence="2" id="KW-1185">Reference proteome</keyword>
<evidence type="ECO:0008006" key="3">
    <source>
        <dbReference type="Google" id="ProtNLM"/>
    </source>
</evidence>
<dbReference type="AlphaFoldDB" id="A0AAV5JHS0"/>
<gene>
    <name evidence="1" type="ORF">SLEP1_g22357</name>
</gene>
<comment type="caution">
    <text evidence="1">The sequence shown here is derived from an EMBL/GenBank/DDBJ whole genome shotgun (WGS) entry which is preliminary data.</text>
</comment>
<protein>
    <recommendedName>
        <fullName evidence="3">Ribosomal protein L2</fullName>
    </recommendedName>
</protein>
<evidence type="ECO:0000313" key="2">
    <source>
        <dbReference type="Proteomes" id="UP001054252"/>
    </source>
</evidence>